<evidence type="ECO:0000256" key="3">
    <source>
        <dbReference type="ARBA" id="ARBA00022679"/>
    </source>
</evidence>
<evidence type="ECO:0000313" key="10">
    <source>
        <dbReference type="Proteomes" id="UP001620520"/>
    </source>
</evidence>
<dbReference type="EMBL" id="JBIYEW010000003">
    <property type="protein sequence ID" value="MFK4638248.1"/>
    <property type="molecule type" value="Genomic_DNA"/>
</dbReference>
<dbReference type="Proteomes" id="UP001620520">
    <property type="component" value="Unassembled WGS sequence"/>
</dbReference>
<feature type="transmembrane region" description="Helical" evidence="8">
    <location>
        <begin position="169"/>
        <end position="188"/>
    </location>
</feature>
<dbReference type="EC" id="2.4.1.-" evidence="9"/>
<comment type="similarity">
    <text evidence="7">Belongs to the glycosyltransferase 87 family.</text>
</comment>
<comment type="caution">
    <text evidence="9">The sequence shown here is derived from an EMBL/GenBank/DDBJ whole genome shotgun (WGS) entry which is preliminary data.</text>
</comment>
<sequence length="454" mass="48904">MALPDVDSRAATDASRTQETAQTSPVLLRLLPLALVVLPVWMMLAEWAKQGLDFSVYWFGGSILNQAGSAPSDLYGPTVATAGGPQLPFTYPPFAALVFGLLARLPQTTALNLFNVAGVAVAGWVAVTIVRYWSAKADLRSALSSTKGCWIAAALFLAILFLGPWRETLAFGQINILLMGLMVVDLLVLSRRRGSRASGFLVGVAAGIKLTPLVFGLYFLMRKDWRGLANMSLGFVFTVLLGWVVRPSESLKFWLEILPDTSRIGGAGYVDNLSIKGALLHFGVPQDAVTLPWLALSLGTLVLAAFLIRAASQQGARVVAVSTTALAMLLISPVSWSHHWVWMAVVLPAFAWTIKETPARLKAQRTAMSAVLVLSTLVFFFSPKTIGTMLGAADLNVQTPGVWIMASSAGVFCAVAVLVCWLGALRRNAIRTEEVPDVPTRLREWAAAQVQARN</sequence>
<evidence type="ECO:0000256" key="8">
    <source>
        <dbReference type="SAM" id="Phobius"/>
    </source>
</evidence>
<keyword evidence="5 8" id="KW-1133">Transmembrane helix</keyword>
<feature type="transmembrane region" description="Helical" evidence="8">
    <location>
        <begin position="200"/>
        <end position="221"/>
    </location>
</feature>
<evidence type="ECO:0000256" key="6">
    <source>
        <dbReference type="ARBA" id="ARBA00023136"/>
    </source>
</evidence>
<evidence type="ECO:0000256" key="2">
    <source>
        <dbReference type="ARBA" id="ARBA00022475"/>
    </source>
</evidence>
<keyword evidence="9" id="KW-0328">Glycosyltransferase</keyword>
<comment type="subcellular location">
    <subcellularLocation>
        <location evidence="1">Cell membrane</location>
        <topology evidence="1">Multi-pass membrane protein</topology>
    </subcellularLocation>
</comment>
<gene>
    <name evidence="9" type="ORF">ABIA52_001137</name>
</gene>
<reference evidence="9 10" key="1">
    <citation type="submission" date="2024-10" db="EMBL/GenBank/DDBJ databases">
        <title>Novel secondary metabolite-producing bacteria for plant disease control.</title>
        <authorList>
            <person name="Chevrette M."/>
        </authorList>
    </citation>
    <scope>NUCLEOTIDE SEQUENCE [LARGE SCALE GENOMIC DNA]</scope>
    <source>
        <strain evidence="9 10">J30 TE3557</strain>
    </source>
</reference>
<keyword evidence="4 8" id="KW-0812">Transmembrane</keyword>
<evidence type="ECO:0000256" key="1">
    <source>
        <dbReference type="ARBA" id="ARBA00004651"/>
    </source>
</evidence>
<accession>A0ABW8N2L3</accession>
<keyword evidence="3 9" id="KW-0808">Transferase</keyword>
<feature type="transmembrane region" description="Helical" evidence="8">
    <location>
        <begin position="366"/>
        <end position="382"/>
    </location>
</feature>
<keyword evidence="2" id="KW-1003">Cell membrane</keyword>
<evidence type="ECO:0000313" key="9">
    <source>
        <dbReference type="EMBL" id="MFK4638248.1"/>
    </source>
</evidence>
<feature type="transmembrane region" description="Helical" evidence="8">
    <location>
        <begin position="113"/>
        <end position="133"/>
    </location>
</feature>
<feature type="transmembrane region" description="Helical" evidence="8">
    <location>
        <begin position="337"/>
        <end position="354"/>
    </location>
</feature>
<name>A0ABW8N2L3_9MICC</name>
<organism evidence="9 10">
    <name type="scientific">Paenarthrobacter histidinolovorans</name>
    <dbReference type="NCBI Taxonomy" id="43664"/>
    <lineage>
        <taxon>Bacteria</taxon>
        <taxon>Bacillati</taxon>
        <taxon>Actinomycetota</taxon>
        <taxon>Actinomycetes</taxon>
        <taxon>Micrococcales</taxon>
        <taxon>Micrococcaceae</taxon>
        <taxon>Paenarthrobacter</taxon>
    </lineage>
</organism>
<dbReference type="RefSeq" id="WP_404593854.1">
    <property type="nucleotide sequence ID" value="NZ_JBIYEW010000003.1"/>
</dbReference>
<evidence type="ECO:0000256" key="5">
    <source>
        <dbReference type="ARBA" id="ARBA00022989"/>
    </source>
</evidence>
<proteinExistence type="inferred from homology"/>
<protein>
    <submittedName>
        <fullName evidence="9">Alpha-1,2-mannosyltransferase</fullName>
        <ecNumber evidence="9">2.4.1.-</ecNumber>
    </submittedName>
</protein>
<feature type="transmembrane region" description="Helical" evidence="8">
    <location>
        <begin position="290"/>
        <end position="308"/>
    </location>
</feature>
<dbReference type="Pfam" id="PF09594">
    <property type="entry name" value="GT87"/>
    <property type="match status" value="1"/>
</dbReference>
<evidence type="ECO:0000256" key="7">
    <source>
        <dbReference type="ARBA" id="ARBA00024033"/>
    </source>
</evidence>
<feature type="transmembrane region" description="Helical" evidence="8">
    <location>
        <begin position="227"/>
        <end position="245"/>
    </location>
</feature>
<dbReference type="GO" id="GO:0016757">
    <property type="term" value="F:glycosyltransferase activity"/>
    <property type="evidence" value="ECO:0007669"/>
    <property type="project" value="UniProtKB-KW"/>
</dbReference>
<feature type="transmembrane region" description="Helical" evidence="8">
    <location>
        <begin position="145"/>
        <end position="163"/>
    </location>
</feature>
<dbReference type="InterPro" id="IPR018584">
    <property type="entry name" value="GT87"/>
</dbReference>
<evidence type="ECO:0000256" key="4">
    <source>
        <dbReference type="ARBA" id="ARBA00022692"/>
    </source>
</evidence>
<feature type="transmembrane region" description="Helical" evidence="8">
    <location>
        <begin position="402"/>
        <end position="424"/>
    </location>
</feature>
<keyword evidence="6 8" id="KW-0472">Membrane</keyword>
<keyword evidence="10" id="KW-1185">Reference proteome</keyword>
<feature type="transmembrane region" description="Helical" evidence="8">
    <location>
        <begin position="315"/>
        <end position="331"/>
    </location>
</feature>
<feature type="transmembrane region" description="Helical" evidence="8">
    <location>
        <begin position="26"/>
        <end position="44"/>
    </location>
</feature>